<dbReference type="FunCoup" id="A0A194RFK6">
    <property type="interactions" value="1240"/>
</dbReference>
<dbReference type="Pfam" id="PF01920">
    <property type="entry name" value="Prefoldin_2"/>
    <property type="match status" value="1"/>
</dbReference>
<comment type="function">
    <text evidence="4">Binds specifically to cytosolic chaperonin (c-CPN) and transfers target proteins to it. Binds to nascent polypeptide chain and promotes folding in an environment in which there are many competing pathways for nonnative proteins.</text>
</comment>
<dbReference type="Proteomes" id="UP000053240">
    <property type="component" value="Unassembled WGS sequence"/>
</dbReference>
<dbReference type="GO" id="GO:0051082">
    <property type="term" value="F:unfolded protein binding"/>
    <property type="evidence" value="ECO:0007669"/>
    <property type="project" value="InterPro"/>
</dbReference>
<dbReference type="SUPFAM" id="SSF46579">
    <property type="entry name" value="Prefoldin"/>
    <property type="match status" value="1"/>
</dbReference>
<reference evidence="6 7" key="1">
    <citation type="journal article" date="2015" name="Nat. Commun.">
        <title>Outbred genome sequencing and CRISPR/Cas9 gene editing in butterflies.</title>
        <authorList>
            <person name="Li X."/>
            <person name="Fan D."/>
            <person name="Zhang W."/>
            <person name="Liu G."/>
            <person name="Zhang L."/>
            <person name="Zhao L."/>
            <person name="Fang X."/>
            <person name="Chen L."/>
            <person name="Dong Y."/>
            <person name="Chen Y."/>
            <person name="Ding Y."/>
            <person name="Zhao R."/>
            <person name="Feng M."/>
            <person name="Zhu Y."/>
            <person name="Feng Y."/>
            <person name="Jiang X."/>
            <person name="Zhu D."/>
            <person name="Xiang H."/>
            <person name="Feng X."/>
            <person name="Li S."/>
            <person name="Wang J."/>
            <person name="Zhang G."/>
            <person name="Kronforst M.R."/>
            <person name="Wang W."/>
        </authorList>
    </citation>
    <scope>NUCLEOTIDE SEQUENCE [LARGE SCALE GENOMIC DNA]</scope>
    <source>
        <strain evidence="6">Ya'a_city_454_Pm</strain>
        <tissue evidence="6">Whole body</tissue>
    </source>
</reference>
<comment type="similarity">
    <text evidence="1">Belongs to the prefoldin subunit beta family.</text>
</comment>
<evidence type="ECO:0000256" key="1">
    <source>
        <dbReference type="ARBA" id="ARBA00008045"/>
    </source>
</evidence>
<dbReference type="InParanoid" id="A0A194RFK6"/>
<evidence type="ECO:0000256" key="5">
    <source>
        <dbReference type="SAM" id="MobiDB-lite"/>
    </source>
</evidence>
<protein>
    <recommendedName>
        <fullName evidence="8">Prefoldin subunit 2</fullName>
    </recommendedName>
</protein>
<evidence type="ECO:0000256" key="4">
    <source>
        <dbReference type="ARBA" id="ARBA00024667"/>
    </source>
</evidence>
<sequence length="141" mass="15989">MAKSNINKGKGKNADEIFNAFQTLRNEQRQLANKITELEMDLNEHKIVIETLQGVDKSRKCFRMAGGVLIEKTVGDVLPVLEYNRERLPQAIEALNEQLARKGKEINEYIETHDIRVHRGHRAPETAPEQATKSNVLVASE</sequence>
<organism evidence="6 7">
    <name type="scientific">Papilio machaon</name>
    <name type="common">Old World swallowtail butterfly</name>
    <dbReference type="NCBI Taxonomy" id="76193"/>
    <lineage>
        <taxon>Eukaryota</taxon>
        <taxon>Metazoa</taxon>
        <taxon>Ecdysozoa</taxon>
        <taxon>Arthropoda</taxon>
        <taxon>Hexapoda</taxon>
        <taxon>Insecta</taxon>
        <taxon>Pterygota</taxon>
        <taxon>Neoptera</taxon>
        <taxon>Endopterygota</taxon>
        <taxon>Lepidoptera</taxon>
        <taxon>Glossata</taxon>
        <taxon>Ditrysia</taxon>
        <taxon>Papilionoidea</taxon>
        <taxon>Papilionidae</taxon>
        <taxon>Papilioninae</taxon>
        <taxon>Papilio</taxon>
    </lineage>
</organism>
<dbReference type="OrthoDB" id="29646at2759"/>
<name>A0A194RFK6_PAPMA</name>
<dbReference type="GO" id="GO:0016272">
    <property type="term" value="C:prefoldin complex"/>
    <property type="evidence" value="ECO:0007669"/>
    <property type="project" value="InterPro"/>
</dbReference>
<dbReference type="GO" id="GO:0006457">
    <property type="term" value="P:protein folding"/>
    <property type="evidence" value="ECO:0007669"/>
    <property type="project" value="InterPro"/>
</dbReference>
<evidence type="ECO:0008006" key="8">
    <source>
        <dbReference type="Google" id="ProtNLM"/>
    </source>
</evidence>
<dbReference type="CDD" id="cd23163">
    <property type="entry name" value="Prefoldin_2"/>
    <property type="match status" value="1"/>
</dbReference>
<dbReference type="OMA" id="LGQMEDV"/>
<proteinExistence type="inferred from homology"/>
<dbReference type="Gene3D" id="1.10.287.370">
    <property type="match status" value="1"/>
</dbReference>
<dbReference type="AlphaFoldDB" id="A0A194RFK6"/>
<comment type="subunit">
    <text evidence="2">Heterohexamer of two PFD-alpha type and four PFD-beta type subunits.</text>
</comment>
<evidence type="ECO:0000256" key="3">
    <source>
        <dbReference type="ARBA" id="ARBA00023186"/>
    </source>
</evidence>
<accession>A0A194RFK6</accession>
<keyword evidence="3" id="KW-0143">Chaperone</keyword>
<dbReference type="InterPro" id="IPR027235">
    <property type="entry name" value="PFD2"/>
</dbReference>
<dbReference type="InterPro" id="IPR002777">
    <property type="entry name" value="PFD_beta-like"/>
</dbReference>
<dbReference type="EMBL" id="KQ460313">
    <property type="protein sequence ID" value="KPJ16080.1"/>
    <property type="molecule type" value="Genomic_DNA"/>
</dbReference>
<feature type="compositionally biased region" description="Polar residues" evidence="5">
    <location>
        <begin position="129"/>
        <end position="141"/>
    </location>
</feature>
<dbReference type="PANTHER" id="PTHR13303">
    <property type="entry name" value="PREFOLDIN SUBUNIT 2"/>
    <property type="match status" value="1"/>
</dbReference>
<evidence type="ECO:0000313" key="7">
    <source>
        <dbReference type="Proteomes" id="UP000053240"/>
    </source>
</evidence>
<dbReference type="InterPro" id="IPR009053">
    <property type="entry name" value="Prefoldin"/>
</dbReference>
<dbReference type="STRING" id="76193.A0A194RFK6"/>
<evidence type="ECO:0000313" key="6">
    <source>
        <dbReference type="EMBL" id="KPJ16080.1"/>
    </source>
</evidence>
<evidence type="ECO:0000256" key="2">
    <source>
        <dbReference type="ARBA" id="ARBA00011695"/>
    </source>
</evidence>
<dbReference type="FunFam" id="1.10.287.370:FF:000002">
    <property type="entry name" value="Prefoldin subunit 2"/>
    <property type="match status" value="1"/>
</dbReference>
<keyword evidence="7" id="KW-1185">Reference proteome</keyword>
<gene>
    <name evidence="6" type="ORF">RR48_06035</name>
</gene>
<feature type="region of interest" description="Disordered" evidence="5">
    <location>
        <begin position="120"/>
        <end position="141"/>
    </location>
</feature>
<dbReference type="KEGG" id="pmac:106709695"/>